<dbReference type="GO" id="GO:0016020">
    <property type="term" value="C:membrane"/>
    <property type="evidence" value="ECO:0007669"/>
    <property type="project" value="UniProtKB-SubCell"/>
</dbReference>
<dbReference type="InterPro" id="IPR003599">
    <property type="entry name" value="Ig_sub"/>
</dbReference>
<keyword evidence="7 12" id="KW-1133">Transmembrane helix</keyword>
<dbReference type="PROSITE" id="PS50835">
    <property type="entry name" value="IG_LIKE"/>
    <property type="match status" value="2"/>
</dbReference>
<proteinExistence type="inferred from homology"/>
<dbReference type="InterPro" id="IPR007110">
    <property type="entry name" value="Ig-like_dom"/>
</dbReference>
<dbReference type="PANTHER" id="PTHR23277:SF106">
    <property type="entry name" value="NECTIN-1 ISOFORM X1-RELATED"/>
    <property type="match status" value="1"/>
</dbReference>
<dbReference type="InterPro" id="IPR003598">
    <property type="entry name" value="Ig_sub2"/>
</dbReference>
<dbReference type="InterPro" id="IPR013106">
    <property type="entry name" value="Ig_V-set"/>
</dbReference>
<evidence type="ECO:0000256" key="10">
    <source>
        <dbReference type="ARBA" id="ARBA00023180"/>
    </source>
</evidence>
<dbReference type="SMART" id="SM00409">
    <property type="entry name" value="IG"/>
    <property type="match status" value="2"/>
</dbReference>
<keyword evidence="9" id="KW-1015">Disulfide bond</keyword>
<evidence type="ECO:0000256" key="8">
    <source>
        <dbReference type="ARBA" id="ARBA00023136"/>
    </source>
</evidence>
<keyword evidence="16" id="KW-1185">Reference proteome</keyword>
<comment type="similarity">
    <text evidence="2">Belongs to the nectin family.</text>
</comment>
<feature type="chain" id="PRO_5025401790" description="Ig-like domain-containing protein" evidence="13">
    <location>
        <begin position="36"/>
        <end position="410"/>
    </location>
</feature>
<dbReference type="Pfam" id="PF13927">
    <property type="entry name" value="Ig_3"/>
    <property type="match status" value="1"/>
</dbReference>
<dbReference type="OrthoDB" id="10006996at2759"/>
<evidence type="ECO:0000256" key="2">
    <source>
        <dbReference type="ARBA" id="ARBA00007810"/>
    </source>
</evidence>
<protein>
    <recommendedName>
        <fullName evidence="14">Ig-like domain-containing protein</fullName>
    </recommendedName>
</protein>
<evidence type="ECO:0000256" key="9">
    <source>
        <dbReference type="ARBA" id="ARBA00023157"/>
    </source>
</evidence>
<evidence type="ECO:0000256" key="12">
    <source>
        <dbReference type="SAM" id="Phobius"/>
    </source>
</evidence>
<evidence type="ECO:0000313" key="15">
    <source>
        <dbReference type="EMBL" id="KAF1382652.1"/>
    </source>
</evidence>
<evidence type="ECO:0000256" key="5">
    <source>
        <dbReference type="ARBA" id="ARBA00022737"/>
    </source>
</evidence>
<evidence type="ECO:0000256" key="1">
    <source>
        <dbReference type="ARBA" id="ARBA00004167"/>
    </source>
</evidence>
<evidence type="ECO:0000313" key="16">
    <source>
        <dbReference type="Proteomes" id="UP000465112"/>
    </source>
</evidence>
<comment type="caution">
    <text evidence="15">The sequence shown here is derived from an EMBL/GenBank/DDBJ whole genome shotgun (WGS) entry which is preliminary data.</text>
</comment>
<feature type="transmembrane region" description="Helical" evidence="12">
    <location>
        <begin position="338"/>
        <end position="361"/>
    </location>
</feature>
<dbReference type="Pfam" id="PF08205">
    <property type="entry name" value="C2-set_2"/>
    <property type="match status" value="1"/>
</dbReference>
<keyword evidence="6" id="KW-0130">Cell adhesion</keyword>
<dbReference type="AlphaFoldDB" id="A0A6A5F575"/>
<keyword evidence="3 12" id="KW-0812">Transmembrane</keyword>
<evidence type="ECO:0000256" key="7">
    <source>
        <dbReference type="ARBA" id="ARBA00022989"/>
    </source>
</evidence>
<keyword evidence="8 12" id="KW-0472">Membrane</keyword>
<evidence type="ECO:0000259" key="14">
    <source>
        <dbReference type="PROSITE" id="PS50835"/>
    </source>
</evidence>
<accession>A0A6A5F575</accession>
<dbReference type="GO" id="GO:0007157">
    <property type="term" value="P:heterophilic cell-cell adhesion via plasma membrane cell adhesion molecules"/>
    <property type="evidence" value="ECO:0007669"/>
    <property type="project" value="TreeGrafter"/>
</dbReference>
<dbReference type="Proteomes" id="UP000465112">
    <property type="component" value="Chromosome 12"/>
</dbReference>
<reference evidence="15 16" key="1">
    <citation type="submission" date="2019-06" db="EMBL/GenBank/DDBJ databases">
        <title>A chromosome-scale genome assembly of the European perch, Perca fluviatilis.</title>
        <authorList>
            <person name="Roques C."/>
            <person name="Zahm M."/>
            <person name="Cabau C."/>
            <person name="Klopp C."/>
            <person name="Bouchez O."/>
            <person name="Donnadieu C."/>
            <person name="Kuhl H."/>
            <person name="Gislard M."/>
            <person name="Guendouz S."/>
            <person name="Journot L."/>
            <person name="Haffray P."/>
            <person name="Bestin A."/>
            <person name="Morvezen R."/>
            <person name="Feron R."/>
            <person name="Wen M."/>
            <person name="Jouanno E."/>
            <person name="Herpin A."/>
            <person name="Schartl M."/>
            <person name="Postlethwait J."/>
            <person name="Schaerlinger B."/>
            <person name="Chardard D."/>
            <person name="Lecocq T."/>
            <person name="Poncet C."/>
            <person name="Jaffrelo L."/>
            <person name="Lampietro C."/>
            <person name="Guiguen Y."/>
        </authorList>
    </citation>
    <scope>NUCLEOTIDE SEQUENCE [LARGE SCALE GENOMIC DNA]</scope>
    <source>
        <tissue evidence="15">Blood</tissue>
    </source>
</reference>
<feature type="domain" description="Ig-like" evidence="14">
    <location>
        <begin position="150"/>
        <end position="278"/>
    </location>
</feature>
<gene>
    <name evidence="15" type="ORF">PFLUV_G00145990</name>
</gene>
<evidence type="ECO:0000256" key="11">
    <source>
        <dbReference type="SAM" id="MobiDB-lite"/>
    </source>
</evidence>
<dbReference type="SMART" id="SM00408">
    <property type="entry name" value="IGc2"/>
    <property type="match status" value="2"/>
</dbReference>
<dbReference type="InterPro" id="IPR013783">
    <property type="entry name" value="Ig-like_fold"/>
</dbReference>
<evidence type="ECO:0000256" key="6">
    <source>
        <dbReference type="ARBA" id="ARBA00022889"/>
    </source>
</evidence>
<evidence type="ECO:0000256" key="3">
    <source>
        <dbReference type="ARBA" id="ARBA00022692"/>
    </source>
</evidence>
<dbReference type="GO" id="GO:0005912">
    <property type="term" value="C:adherens junction"/>
    <property type="evidence" value="ECO:0007669"/>
    <property type="project" value="TreeGrafter"/>
</dbReference>
<organism evidence="15 16">
    <name type="scientific">Perca fluviatilis</name>
    <name type="common">European perch</name>
    <dbReference type="NCBI Taxonomy" id="8168"/>
    <lineage>
        <taxon>Eukaryota</taxon>
        <taxon>Metazoa</taxon>
        <taxon>Chordata</taxon>
        <taxon>Craniata</taxon>
        <taxon>Vertebrata</taxon>
        <taxon>Euteleostomi</taxon>
        <taxon>Actinopterygii</taxon>
        <taxon>Neopterygii</taxon>
        <taxon>Teleostei</taxon>
        <taxon>Neoteleostei</taxon>
        <taxon>Acanthomorphata</taxon>
        <taxon>Eupercaria</taxon>
        <taxon>Perciformes</taxon>
        <taxon>Percoidei</taxon>
        <taxon>Percidae</taxon>
        <taxon>Percinae</taxon>
        <taxon>Perca</taxon>
    </lineage>
</organism>
<comment type="subcellular location">
    <subcellularLocation>
        <location evidence="1">Membrane</location>
        <topology evidence="1">Single-pass membrane protein</topology>
    </subcellularLocation>
</comment>
<keyword evidence="5" id="KW-0677">Repeat</keyword>
<dbReference type="Pfam" id="PF07686">
    <property type="entry name" value="V-set"/>
    <property type="match status" value="1"/>
</dbReference>
<dbReference type="InterPro" id="IPR051427">
    <property type="entry name" value="Nectin/Nectin-like"/>
</dbReference>
<feature type="region of interest" description="Disordered" evidence="11">
    <location>
        <begin position="378"/>
        <end position="410"/>
    </location>
</feature>
<dbReference type="SUPFAM" id="SSF48726">
    <property type="entry name" value="Immunoglobulin"/>
    <property type="match status" value="3"/>
</dbReference>
<feature type="domain" description="Ig-like" evidence="14">
    <location>
        <begin position="34"/>
        <end position="146"/>
    </location>
</feature>
<dbReference type="InterPro" id="IPR036179">
    <property type="entry name" value="Ig-like_dom_sf"/>
</dbReference>
<sequence length="410" mass="44942">MDGCFFVQPWTPCFSRSNTILLLAFTLILSTVIEALQVIGGNVTVVQGGTAILSCKLIDTTETLSQISWQKITRGNPVNVNFFVVSEVDGPQFVNGADDRFKFIGSFEEHLASLQLSNVTLRDEGTYMCIFTLFPSGNHKTDIPLNVLVPPVSSLEDNHPTLGNEEVSLVTCIAAGSKPPAEVRWLMDTLAETVRETTSFTHHANGTTTTTSSLFGVASKEIKDHLVQCVVTSKATSKEEILYFNIQVYFPPTEVRISDSSEGSFECVTEANPKADFTWTRVGQAWPQSAVRDGATLRFQKMTSDLNGLYQCEASNPYGKKHSPLYVHVASDAGIACWILFGLLLIAVVAVVVASVVWYFYKSGRFTRLIGNSLSRTREDTRGERTMVPTTSNSPEGPLRVEEEAAEGSL</sequence>
<dbReference type="PANTHER" id="PTHR23277">
    <property type="entry name" value="NECTIN-RELATED"/>
    <property type="match status" value="1"/>
</dbReference>
<dbReference type="Gene3D" id="2.60.40.10">
    <property type="entry name" value="Immunoglobulins"/>
    <property type="match status" value="3"/>
</dbReference>
<feature type="signal peptide" evidence="13">
    <location>
        <begin position="1"/>
        <end position="35"/>
    </location>
</feature>
<keyword evidence="4 13" id="KW-0732">Signal</keyword>
<evidence type="ECO:0000256" key="13">
    <source>
        <dbReference type="SAM" id="SignalP"/>
    </source>
</evidence>
<dbReference type="EMBL" id="VHII01000012">
    <property type="protein sequence ID" value="KAF1382652.1"/>
    <property type="molecule type" value="Genomic_DNA"/>
</dbReference>
<evidence type="ECO:0000256" key="4">
    <source>
        <dbReference type="ARBA" id="ARBA00022729"/>
    </source>
</evidence>
<keyword evidence="10" id="KW-0325">Glycoprotein</keyword>
<name>A0A6A5F575_PERFL</name>
<dbReference type="InterPro" id="IPR013162">
    <property type="entry name" value="CD80_C2-set"/>
</dbReference>
<dbReference type="SMART" id="SM00406">
    <property type="entry name" value="IGv"/>
    <property type="match status" value="1"/>
</dbReference>
<dbReference type="GO" id="GO:0007156">
    <property type="term" value="P:homophilic cell adhesion via plasma membrane adhesion molecules"/>
    <property type="evidence" value="ECO:0007669"/>
    <property type="project" value="TreeGrafter"/>
</dbReference>